<protein>
    <submittedName>
        <fullName evidence="1">GLPGLI family protein</fullName>
    </submittedName>
</protein>
<dbReference type="AlphaFoldDB" id="G2EEX8"/>
<name>G2EEX8_9FLAO</name>
<evidence type="ECO:0000313" key="1">
    <source>
        <dbReference type="EMBL" id="EGV43029.2"/>
    </source>
</evidence>
<evidence type="ECO:0000313" key="2">
    <source>
        <dbReference type="Proteomes" id="UP000003730"/>
    </source>
</evidence>
<dbReference type="STRING" id="1046627.BZARG_1692"/>
<reference evidence="1 2" key="1">
    <citation type="journal article" date="2008" name="Int. J. Syst. Evol. Microbiol.">
        <title>Bizionia argentinensis sp. nov., isolated from surface marine water in Antarctica.</title>
        <authorList>
            <person name="Bercovich A."/>
            <person name="Vazquez S.C."/>
            <person name="Yankilevich P."/>
            <person name="Coria S.H."/>
            <person name="Foti M."/>
            <person name="Hernandez E."/>
            <person name="Vidal A."/>
            <person name="Ruberto L."/>
            <person name="Melo C."/>
            <person name="Marenssi S."/>
            <person name="Criscuolo M."/>
            <person name="Memoli M."/>
            <person name="Arguelles M."/>
            <person name="Mac Cormack W.P."/>
        </authorList>
    </citation>
    <scope>NUCLEOTIDE SEQUENCE [LARGE SCALE GENOMIC DNA]</scope>
    <source>
        <strain evidence="1 2">JUB59</strain>
    </source>
</reference>
<dbReference type="InterPro" id="IPR005901">
    <property type="entry name" value="GLPGLI"/>
</dbReference>
<dbReference type="EMBL" id="AFXZ01000036">
    <property type="protein sequence ID" value="EGV43029.2"/>
    <property type="molecule type" value="Genomic_DNA"/>
</dbReference>
<keyword evidence="2" id="KW-1185">Reference proteome</keyword>
<dbReference type="Proteomes" id="UP000003730">
    <property type="component" value="Unassembled WGS sequence"/>
</dbReference>
<sequence>MRTSSINLYSKIKMNLIFLHNRTLKSILYVIFFVTFSSLFAQTPYYKVTYYISEIKLHGSIDNMDEKAQRFTEQIINRAKDVNYILTINKDYSFFESENFLSKENESSQENMQLILAKRFASFNEKVYANHKKDSIVVIRDLGGVNYSVKRKNYVFNWVIKKENKKILGLDAMKAEGNYYDALTNKELKVEAWFIPSIPIQAGPDIFMDLPGLIAEVNLQGAVVTVKKIEPITNIGIEKVDDSKAISQQEFESLIGDLTKKMENYNEDW</sequence>
<accession>G2EEX8</accession>
<comment type="caution">
    <text evidence="1">The sequence shown here is derived from an EMBL/GenBank/DDBJ whole genome shotgun (WGS) entry which is preliminary data.</text>
</comment>
<proteinExistence type="predicted"/>
<dbReference type="eggNOG" id="ENOG502ZTIP">
    <property type="taxonomic scope" value="Bacteria"/>
</dbReference>
<dbReference type="NCBIfam" id="TIGR01200">
    <property type="entry name" value="GLPGLI"/>
    <property type="match status" value="1"/>
</dbReference>
<organism evidence="1 2">
    <name type="scientific">Bizionia argentinensis JUB59</name>
    <dbReference type="NCBI Taxonomy" id="1046627"/>
    <lineage>
        <taxon>Bacteria</taxon>
        <taxon>Pseudomonadati</taxon>
        <taxon>Bacteroidota</taxon>
        <taxon>Flavobacteriia</taxon>
        <taxon>Flavobacteriales</taxon>
        <taxon>Flavobacteriaceae</taxon>
        <taxon>Bizionia</taxon>
    </lineage>
</organism>
<dbReference type="Pfam" id="PF09697">
    <property type="entry name" value="Porph_ging"/>
    <property type="match status" value="1"/>
</dbReference>
<gene>
    <name evidence="1" type="ORF">BZARG_1692</name>
</gene>